<organism evidence="2 3">
    <name type="scientific">Trifolium pratense</name>
    <name type="common">Red clover</name>
    <dbReference type="NCBI Taxonomy" id="57577"/>
    <lineage>
        <taxon>Eukaryota</taxon>
        <taxon>Viridiplantae</taxon>
        <taxon>Streptophyta</taxon>
        <taxon>Embryophyta</taxon>
        <taxon>Tracheophyta</taxon>
        <taxon>Spermatophyta</taxon>
        <taxon>Magnoliopsida</taxon>
        <taxon>eudicotyledons</taxon>
        <taxon>Gunneridae</taxon>
        <taxon>Pentapetalae</taxon>
        <taxon>rosids</taxon>
        <taxon>fabids</taxon>
        <taxon>Fabales</taxon>
        <taxon>Fabaceae</taxon>
        <taxon>Papilionoideae</taxon>
        <taxon>50 kb inversion clade</taxon>
        <taxon>NPAAA clade</taxon>
        <taxon>Hologalegina</taxon>
        <taxon>IRL clade</taxon>
        <taxon>Trifolieae</taxon>
        <taxon>Trifolium</taxon>
    </lineage>
</organism>
<reference evidence="2 3" key="1">
    <citation type="journal article" date="2014" name="Am. J. Bot.">
        <title>Genome assembly and annotation for red clover (Trifolium pratense; Fabaceae).</title>
        <authorList>
            <person name="Istvanek J."/>
            <person name="Jaros M."/>
            <person name="Krenek A."/>
            <person name="Repkova J."/>
        </authorList>
    </citation>
    <scope>NUCLEOTIDE SEQUENCE [LARGE SCALE GENOMIC DNA]</scope>
    <source>
        <strain evidence="3">cv. Tatra</strain>
        <tissue evidence="2">Young leaves</tissue>
    </source>
</reference>
<comment type="caution">
    <text evidence="2">The sequence shown here is derived from an EMBL/GenBank/DDBJ whole genome shotgun (WGS) entry which is preliminary data.</text>
</comment>
<name>A0A2K3K4T4_TRIPR</name>
<evidence type="ECO:0000256" key="1">
    <source>
        <dbReference type="SAM" id="MobiDB-lite"/>
    </source>
</evidence>
<proteinExistence type="predicted"/>
<gene>
    <name evidence="2" type="ORF">L195_g060600</name>
</gene>
<accession>A0A2K3K4T4</accession>
<evidence type="ECO:0000313" key="2">
    <source>
        <dbReference type="EMBL" id="PNX61297.1"/>
    </source>
</evidence>
<dbReference type="AlphaFoldDB" id="A0A2K3K4T4"/>
<feature type="compositionally biased region" description="Low complexity" evidence="1">
    <location>
        <begin position="13"/>
        <end position="24"/>
    </location>
</feature>
<feature type="non-terminal residue" evidence="2">
    <location>
        <position position="1"/>
    </location>
</feature>
<sequence>SYDLKWGGSQWRAATSSSSTSPPSNLKKNTAKKPWKLQELRPRNINNIKTSSKVKRLYTVFLEI</sequence>
<dbReference type="Proteomes" id="UP000236291">
    <property type="component" value="Unassembled WGS sequence"/>
</dbReference>
<feature type="region of interest" description="Disordered" evidence="1">
    <location>
        <begin position="1"/>
        <end position="38"/>
    </location>
</feature>
<evidence type="ECO:0000313" key="3">
    <source>
        <dbReference type="Proteomes" id="UP000236291"/>
    </source>
</evidence>
<protein>
    <submittedName>
        <fullName evidence="2">Uncharacterized protein</fullName>
    </submittedName>
</protein>
<dbReference type="EMBL" id="ASHM01141101">
    <property type="protein sequence ID" value="PNX61297.1"/>
    <property type="molecule type" value="Genomic_DNA"/>
</dbReference>
<reference evidence="2 3" key="2">
    <citation type="journal article" date="2017" name="Front. Plant Sci.">
        <title>Gene Classification and Mining of Molecular Markers Useful in Red Clover (Trifolium pratense) Breeding.</title>
        <authorList>
            <person name="Istvanek J."/>
            <person name="Dluhosova J."/>
            <person name="Dluhos P."/>
            <person name="Patkova L."/>
            <person name="Nedelnik J."/>
            <person name="Repkova J."/>
        </authorList>
    </citation>
    <scope>NUCLEOTIDE SEQUENCE [LARGE SCALE GENOMIC DNA]</scope>
    <source>
        <strain evidence="3">cv. Tatra</strain>
        <tissue evidence="2">Young leaves</tissue>
    </source>
</reference>